<feature type="transmembrane region" description="Helical" evidence="15">
    <location>
        <begin position="69"/>
        <end position="92"/>
    </location>
</feature>
<evidence type="ECO:0000259" key="16">
    <source>
        <dbReference type="PROSITE" id="PS50109"/>
    </source>
</evidence>
<evidence type="ECO:0000256" key="10">
    <source>
        <dbReference type="ARBA" id="ARBA00022840"/>
    </source>
</evidence>
<dbReference type="PANTHER" id="PTHR43065">
    <property type="entry name" value="SENSOR HISTIDINE KINASE"/>
    <property type="match status" value="1"/>
</dbReference>
<keyword evidence="12 15" id="KW-1133">Transmembrane helix</keyword>
<keyword evidence="13" id="KW-0902">Two-component regulatory system</keyword>
<dbReference type="Pfam" id="PF00512">
    <property type="entry name" value="HisKA"/>
    <property type="match status" value="1"/>
</dbReference>
<keyword evidence="9" id="KW-0418">Kinase</keyword>
<feature type="transmembrane region" description="Helical" evidence="15">
    <location>
        <begin position="6"/>
        <end position="24"/>
    </location>
</feature>
<dbReference type="InterPro" id="IPR003661">
    <property type="entry name" value="HisK_dim/P_dom"/>
</dbReference>
<dbReference type="PRINTS" id="PR00344">
    <property type="entry name" value="BCTRLSENSOR"/>
</dbReference>
<dbReference type="SMART" id="SM00091">
    <property type="entry name" value="PAS"/>
    <property type="match status" value="1"/>
</dbReference>
<feature type="domain" description="PAS" evidence="17">
    <location>
        <begin position="205"/>
        <end position="275"/>
    </location>
</feature>
<sequence length="554" mass="62248">MLFELIIYISLLLSLLFLISRYVLNRKQPLNRQSPTSIKLLMGFFYGLIGVCLMYVHEAVKGDTADLRQIVILLALFYGGWIPTVIASLLLIVYRVILSDGNTLLSVSIFIMSLMSTVAIASIVMRSQMPRPRQWNLIAAAAAVEIYIFLWLRGDYSSFFDTDLLHFAGAFILGCVLSYHFIESLWNSYEVVEELRQSKEYLQQSEANYRLIAEHSSDLIGVFDVNGNALYLSPSFLPLIGLRTEEYIGRTLVDLIHPDDRDQVIQCRTQSLQANKPGRIEYRYRHADGHWVWIESHYMPVAGDSGRAEKVILISRDVTERKQAEEIIRDAEKLSVVGELAAGIAHEIRNPLTTLKGFVQLMRKGTSDSYYLEVMHEELNRIESITSELLYLAKPQVLDIKQTNVNAMLEQVITLLQPECLLHSIVLTRAWANSLPPLSCVENRLKQVFINLLKNAIEAMPGGGEIVIATKHGEEGAMIVSIRDEGPGIPKERIEKLGQPFYSLKEKGTGLGLTICKQIVQEHNGSMIFNSELGVGTTVEVRLPVVHSAAILSS</sequence>
<feature type="domain" description="PAC" evidence="18">
    <location>
        <begin position="278"/>
        <end position="330"/>
    </location>
</feature>
<evidence type="ECO:0000256" key="5">
    <source>
        <dbReference type="ARBA" id="ARBA00022553"/>
    </source>
</evidence>
<gene>
    <name evidence="19" type="ORF">CBW46_016035</name>
</gene>
<dbReference type="InterPro" id="IPR003594">
    <property type="entry name" value="HATPase_dom"/>
</dbReference>
<dbReference type="GO" id="GO:0030435">
    <property type="term" value="P:sporulation resulting in formation of a cellular spore"/>
    <property type="evidence" value="ECO:0007669"/>
    <property type="project" value="UniProtKB-KW"/>
</dbReference>
<evidence type="ECO:0000256" key="3">
    <source>
        <dbReference type="ARBA" id="ARBA00012438"/>
    </source>
</evidence>
<dbReference type="InterPro" id="IPR035965">
    <property type="entry name" value="PAS-like_dom_sf"/>
</dbReference>
<dbReference type="SMART" id="SM00387">
    <property type="entry name" value="HATPase_c"/>
    <property type="match status" value="1"/>
</dbReference>
<dbReference type="Pfam" id="PF07694">
    <property type="entry name" value="5TM-5TMR_LYT"/>
    <property type="match status" value="1"/>
</dbReference>
<dbReference type="InterPro" id="IPR004358">
    <property type="entry name" value="Sig_transdc_His_kin-like_C"/>
</dbReference>
<comment type="catalytic activity">
    <reaction evidence="1">
        <text>ATP + protein L-histidine = ADP + protein N-phospho-L-histidine.</text>
        <dbReference type="EC" id="2.7.13.3"/>
    </reaction>
</comment>
<keyword evidence="10" id="KW-0067">ATP-binding</keyword>
<dbReference type="InterPro" id="IPR001610">
    <property type="entry name" value="PAC"/>
</dbReference>
<keyword evidence="6" id="KW-0808">Transferase</keyword>
<keyword evidence="11" id="KW-0749">Sporulation</keyword>
<keyword evidence="4" id="KW-1003">Cell membrane</keyword>
<keyword evidence="20" id="KW-1185">Reference proteome</keyword>
<protein>
    <recommendedName>
        <fullName evidence="3">histidine kinase</fullName>
        <ecNumber evidence="3">2.7.13.3</ecNumber>
    </recommendedName>
</protein>
<keyword evidence="14 15" id="KW-0472">Membrane</keyword>
<keyword evidence="5" id="KW-0597">Phosphoprotein</keyword>
<dbReference type="GO" id="GO:0071555">
    <property type="term" value="P:cell wall organization"/>
    <property type="evidence" value="ECO:0007669"/>
    <property type="project" value="InterPro"/>
</dbReference>
<dbReference type="CDD" id="cd00130">
    <property type="entry name" value="PAS"/>
    <property type="match status" value="1"/>
</dbReference>
<dbReference type="InterPro" id="IPR036097">
    <property type="entry name" value="HisK_dim/P_sf"/>
</dbReference>
<evidence type="ECO:0000259" key="18">
    <source>
        <dbReference type="PROSITE" id="PS50113"/>
    </source>
</evidence>
<evidence type="ECO:0000256" key="4">
    <source>
        <dbReference type="ARBA" id="ARBA00022475"/>
    </source>
</evidence>
<evidence type="ECO:0000259" key="17">
    <source>
        <dbReference type="PROSITE" id="PS50112"/>
    </source>
</evidence>
<evidence type="ECO:0000256" key="11">
    <source>
        <dbReference type="ARBA" id="ARBA00022969"/>
    </source>
</evidence>
<name>A0A2W1N565_PAEXE</name>
<dbReference type="Gene3D" id="3.30.450.20">
    <property type="entry name" value="PAS domain"/>
    <property type="match status" value="1"/>
</dbReference>
<feature type="transmembrane region" description="Helical" evidence="15">
    <location>
        <begin position="164"/>
        <end position="182"/>
    </location>
</feature>
<accession>A0A2W1N565</accession>
<evidence type="ECO:0000313" key="20">
    <source>
        <dbReference type="Proteomes" id="UP000214746"/>
    </source>
</evidence>
<dbReference type="Gene3D" id="1.10.287.130">
    <property type="match status" value="1"/>
</dbReference>
<feature type="transmembrane region" description="Helical" evidence="15">
    <location>
        <begin position="104"/>
        <end position="123"/>
    </location>
</feature>
<dbReference type="GO" id="GO:0005524">
    <property type="term" value="F:ATP binding"/>
    <property type="evidence" value="ECO:0007669"/>
    <property type="project" value="UniProtKB-KW"/>
</dbReference>
<dbReference type="EC" id="2.7.13.3" evidence="3"/>
<dbReference type="SUPFAM" id="SSF55785">
    <property type="entry name" value="PYP-like sensor domain (PAS domain)"/>
    <property type="match status" value="1"/>
</dbReference>
<proteinExistence type="predicted"/>
<dbReference type="InterPro" id="IPR005467">
    <property type="entry name" value="His_kinase_dom"/>
</dbReference>
<dbReference type="InterPro" id="IPR000014">
    <property type="entry name" value="PAS"/>
</dbReference>
<evidence type="ECO:0000256" key="1">
    <source>
        <dbReference type="ARBA" id="ARBA00000085"/>
    </source>
</evidence>
<dbReference type="AlphaFoldDB" id="A0A2W1N565"/>
<keyword evidence="8" id="KW-0547">Nucleotide-binding</keyword>
<dbReference type="Gene3D" id="3.30.565.10">
    <property type="entry name" value="Histidine kinase-like ATPase, C-terminal domain"/>
    <property type="match status" value="1"/>
</dbReference>
<dbReference type="EMBL" id="NHRJ02000012">
    <property type="protein sequence ID" value="PZE19839.1"/>
    <property type="molecule type" value="Genomic_DNA"/>
</dbReference>
<evidence type="ECO:0000256" key="14">
    <source>
        <dbReference type="ARBA" id="ARBA00023136"/>
    </source>
</evidence>
<evidence type="ECO:0000256" key="2">
    <source>
        <dbReference type="ARBA" id="ARBA00004651"/>
    </source>
</evidence>
<organism evidence="19 20">
    <name type="scientific">Paenibacillus xerothermodurans</name>
    <dbReference type="NCBI Taxonomy" id="1977292"/>
    <lineage>
        <taxon>Bacteria</taxon>
        <taxon>Bacillati</taxon>
        <taxon>Bacillota</taxon>
        <taxon>Bacilli</taxon>
        <taxon>Bacillales</taxon>
        <taxon>Paenibacillaceae</taxon>
        <taxon>Paenibacillus</taxon>
    </lineage>
</organism>
<dbReference type="SUPFAM" id="SSF47384">
    <property type="entry name" value="Homodimeric domain of signal transducing histidine kinase"/>
    <property type="match status" value="1"/>
</dbReference>
<reference evidence="19" key="1">
    <citation type="submission" date="2018-06" db="EMBL/GenBank/DDBJ databases">
        <title>Paenibacillus xerothermodurans sp. nov. an extremely dry heat resistant spore forming bacterium isolated from the soil of Cape Canaveral, Florida.</title>
        <authorList>
            <person name="Seuylemezian A."/>
            <person name="Kaur N."/>
            <person name="Patil P."/>
            <person name="Patil P."/>
            <person name="Mayilraj S."/>
            <person name="Vaishampayan P."/>
        </authorList>
    </citation>
    <scope>NUCLEOTIDE SEQUENCE [LARGE SCALE GENOMIC DNA]</scope>
    <source>
        <strain evidence="19">ATCC 27380</strain>
    </source>
</reference>
<dbReference type="SMART" id="SM00388">
    <property type="entry name" value="HisKA"/>
    <property type="match status" value="1"/>
</dbReference>
<feature type="transmembrane region" description="Helical" evidence="15">
    <location>
        <begin position="36"/>
        <end position="57"/>
    </location>
</feature>
<evidence type="ECO:0000256" key="15">
    <source>
        <dbReference type="SAM" id="Phobius"/>
    </source>
</evidence>
<evidence type="ECO:0000256" key="12">
    <source>
        <dbReference type="ARBA" id="ARBA00022989"/>
    </source>
</evidence>
<dbReference type="PROSITE" id="PS50113">
    <property type="entry name" value="PAC"/>
    <property type="match status" value="1"/>
</dbReference>
<dbReference type="InterPro" id="IPR011620">
    <property type="entry name" value="Sig_transdc_His_kinase_LytS_TM"/>
</dbReference>
<dbReference type="Pfam" id="PF02518">
    <property type="entry name" value="HATPase_c"/>
    <property type="match status" value="1"/>
</dbReference>
<dbReference type="OrthoDB" id="9815750at2"/>
<dbReference type="PROSITE" id="PS50109">
    <property type="entry name" value="HIS_KIN"/>
    <property type="match status" value="1"/>
</dbReference>
<evidence type="ECO:0000256" key="7">
    <source>
        <dbReference type="ARBA" id="ARBA00022692"/>
    </source>
</evidence>
<evidence type="ECO:0000256" key="8">
    <source>
        <dbReference type="ARBA" id="ARBA00022741"/>
    </source>
</evidence>
<evidence type="ECO:0000256" key="9">
    <source>
        <dbReference type="ARBA" id="ARBA00022777"/>
    </source>
</evidence>
<dbReference type="PANTHER" id="PTHR43065:SF34">
    <property type="entry name" value="SPORULATION KINASE A"/>
    <property type="match status" value="1"/>
</dbReference>
<keyword evidence="7 15" id="KW-0812">Transmembrane</keyword>
<dbReference type="SUPFAM" id="SSF55874">
    <property type="entry name" value="ATPase domain of HSP90 chaperone/DNA topoisomerase II/histidine kinase"/>
    <property type="match status" value="1"/>
</dbReference>
<evidence type="ECO:0000256" key="6">
    <source>
        <dbReference type="ARBA" id="ARBA00022679"/>
    </source>
</evidence>
<dbReference type="Pfam" id="PF08447">
    <property type="entry name" value="PAS_3"/>
    <property type="match status" value="1"/>
</dbReference>
<dbReference type="InterPro" id="IPR013655">
    <property type="entry name" value="PAS_fold_3"/>
</dbReference>
<feature type="domain" description="Histidine kinase" evidence="16">
    <location>
        <begin position="343"/>
        <end position="547"/>
    </location>
</feature>
<evidence type="ECO:0000313" key="19">
    <source>
        <dbReference type="EMBL" id="PZE19839.1"/>
    </source>
</evidence>
<comment type="subcellular location">
    <subcellularLocation>
        <location evidence="2">Cell membrane</location>
        <topology evidence="2">Multi-pass membrane protein</topology>
    </subcellularLocation>
</comment>
<dbReference type="Proteomes" id="UP000214746">
    <property type="component" value="Unassembled WGS sequence"/>
</dbReference>
<feature type="transmembrane region" description="Helical" evidence="15">
    <location>
        <begin position="135"/>
        <end position="152"/>
    </location>
</feature>
<dbReference type="RefSeq" id="WP_089201013.1">
    <property type="nucleotide sequence ID" value="NZ_NHRJ02000012.1"/>
</dbReference>
<dbReference type="FunFam" id="1.10.287.130:FF:000040">
    <property type="entry name" value="PAS domain-containing sensor histidine kinase"/>
    <property type="match status" value="1"/>
</dbReference>
<comment type="caution">
    <text evidence="19">The sequence shown here is derived from an EMBL/GenBank/DDBJ whole genome shotgun (WGS) entry which is preliminary data.</text>
</comment>
<dbReference type="PROSITE" id="PS50112">
    <property type="entry name" value="PAS"/>
    <property type="match status" value="1"/>
</dbReference>
<dbReference type="InterPro" id="IPR000700">
    <property type="entry name" value="PAS-assoc_C"/>
</dbReference>
<dbReference type="NCBIfam" id="TIGR00229">
    <property type="entry name" value="sensory_box"/>
    <property type="match status" value="1"/>
</dbReference>
<dbReference type="CDD" id="cd00075">
    <property type="entry name" value="HATPase"/>
    <property type="match status" value="1"/>
</dbReference>
<dbReference type="InterPro" id="IPR036890">
    <property type="entry name" value="HATPase_C_sf"/>
</dbReference>
<dbReference type="SMART" id="SM00086">
    <property type="entry name" value="PAC"/>
    <property type="match status" value="1"/>
</dbReference>
<dbReference type="CDD" id="cd00082">
    <property type="entry name" value="HisKA"/>
    <property type="match status" value="1"/>
</dbReference>
<dbReference type="GO" id="GO:0005886">
    <property type="term" value="C:plasma membrane"/>
    <property type="evidence" value="ECO:0007669"/>
    <property type="project" value="UniProtKB-SubCell"/>
</dbReference>
<evidence type="ECO:0000256" key="13">
    <source>
        <dbReference type="ARBA" id="ARBA00023012"/>
    </source>
</evidence>
<dbReference type="GO" id="GO:0000155">
    <property type="term" value="F:phosphorelay sensor kinase activity"/>
    <property type="evidence" value="ECO:0007669"/>
    <property type="project" value="InterPro"/>
</dbReference>